<dbReference type="EMBL" id="CP045226">
    <property type="protein sequence ID" value="QFS46934.1"/>
    <property type="molecule type" value="Genomic_DNA"/>
</dbReference>
<protein>
    <submittedName>
        <fullName evidence="1">Uncharacterized protein</fullName>
    </submittedName>
</protein>
<dbReference type="KEGG" id="nsh:GXM_04415"/>
<keyword evidence="2" id="KW-1185">Reference proteome</keyword>
<gene>
    <name evidence="1" type="ORF">GXM_04415</name>
</gene>
<evidence type="ECO:0000313" key="1">
    <source>
        <dbReference type="EMBL" id="QFS46934.1"/>
    </source>
</evidence>
<evidence type="ECO:0000313" key="2">
    <source>
        <dbReference type="Proteomes" id="UP000326678"/>
    </source>
</evidence>
<dbReference type="AlphaFoldDB" id="A0A5P8W2U3"/>
<name>A0A5P8W2U3_9NOSO</name>
<accession>A0A5P8W2U3</accession>
<dbReference type="Proteomes" id="UP000326678">
    <property type="component" value="Chromosome Gxm1"/>
</dbReference>
<proteinExistence type="predicted"/>
<organism evidence="1 2">
    <name type="scientific">Nostoc sphaeroides CCNUC1</name>
    <dbReference type="NCBI Taxonomy" id="2653204"/>
    <lineage>
        <taxon>Bacteria</taxon>
        <taxon>Bacillati</taxon>
        <taxon>Cyanobacteriota</taxon>
        <taxon>Cyanophyceae</taxon>
        <taxon>Nostocales</taxon>
        <taxon>Nostocaceae</taxon>
        <taxon>Nostoc</taxon>
    </lineage>
</organism>
<reference evidence="1 2" key="1">
    <citation type="submission" date="2019-10" db="EMBL/GenBank/DDBJ databases">
        <title>Genomic and transcriptomic insights into the perfect genentic adaptation of a filamentous nitrogen-fixing cyanobacterium to rice fields.</title>
        <authorList>
            <person name="Chen Z."/>
        </authorList>
    </citation>
    <scope>NUCLEOTIDE SEQUENCE [LARGE SCALE GENOMIC DNA]</scope>
    <source>
        <strain evidence="1">CCNUC1</strain>
    </source>
</reference>
<sequence length="43" mass="5298">MRVLLLRGFQHFPYNFRQHCKYSARDRAAFPQENRALLRVMFL</sequence>